<dbReference type="Gene3D" id="3.30.1380.10">
    <property type="match status" value="1"/>
</dbReference>
<dbReference type="InterPro" id="IPR039561">
    <property type="entry name" value="Peptidase_M15C"/>
</dbReference>
<dbReference type="EMBL" id="APQU01000010">
    <property type="protein sequence ID" value="ENW30598.1"/>
    <property type="molecule type" value="Genomic_DNA"/>
</dbReference>
<evidence type="ECO:0000256" key="1">
    <source>
        <dbReference type="SAM" id="Phobius"/>
    </source>
</evidence>
<evidence type="ECO:0000259" key="2">
    <source>
        <dbReference type="Pfam" id="PF13539"/>
    </source>
</evidence>
<dbReference type="GO" id="GO:0008233">
    <property type="term" value="F:peptidase activity"/>
    <property type="evidence" value="ECO:0007669"/>
    <property type="project" value="InterPro"/>
</dbReference>
<dbReference type="InterPro" id="IPR009045">
    <property type="entry name" value="Zn_M74/Hedgehog-like"/>
</dbReference>
<accession>N9G6L6</accession>
<dbReference type="SUPFAM" id="SSF55166">
    <property type="entry name" value="Hedgehog/DD-peptidase"/>
    <property type="match status" value="1"/>
</dbReference>
<reference evidence="3 4" key="1">
    <citation type="submission" date="2013-02" db="EMBL/GenBank/DDBJ databases">
        <title>The Genome Sequence of Acinetobacter lwoffii NIPH 478.</title>
        <authorList>
            <consortium name="The Broad Institute Genome Sequencing Platform"/>
            <consortium name="The Broad Institute Genome Sequencing Center for Infectious Disease"/>
            <person name="Cerqueira G."/>
            <person name="Feldgarden M."/>
            <person name="Courvalin P."/>
            <person name="Perichon B."/>
            <person name="Grillot-Courvalin C."/>
            <person name="Clermont D."/>
            <person name="Rocha E."/>
            <person name="Yoon E.-J."/>
            <person name="Nemec A."/>
            <person name="Walker B."/>
            <person name="Young S.K."/>
            <person name="Zeng Q."/>
            <person name="Gargeya S."/>
            <person name="Fitzgerald M."/>
            <person name="Haas B."/>
            <person name="Abouelleil A."/>
            <person name="Alvarado L."/>
            <person name="Arachchi H.M."/>
            <person name="Berlin A.M."/>
            <person name="Chapman S.B."/>
            <person name="Dewar J."/>
            <person name="Goldberg J."/>
            <person name="Griggs A."/>
            <person name="Gujja S."/>
            <person name="Hansen M."/>
            <person name="Howarth C."/>
            <person name="Imamovic A."/>
            <person name="Larimer J."/>
            <person name="McCowan C."/>
            <person name="Murphy C."/>
            <person name="Neiman D."/>
            <person name="Pearson M."/>
            <person name="Priest M."/>
            <person name="Roberts A."/>
            <person name="Saif S."/>
            <person name="Shea T."/>
            <person name="Sisk P."/>
            <person name="Sykes S."/>
            <person name="Wortman J."/>
            <person name="Nusbaum C."/>
            <person name="Birren B."/>
        </authorList>
    </citation>
    <scope>NUCLEOTIDE SEQUENCE [LARGE SCALE GENOMIC DNA]</scope>
    <source>
        <strain evidence="3 4">NIPH 478</strain>
    </source>
</reference>
<dbReference type="PATRIC" id="fig|1217668.3.peg.1142"/>
<dbReference type="CDD" id="cd14845">
    <property type="entry name" value="L-Ala-D-Glu_peptidase_like"/>
    <property type="match status" value="1"/>
</dbReference>
<keyword evidence="1" id="KW-0812">Transmembrane</keyword>
<gene>
    <name evidence="3" type="ORF">F923_01167</name>
</gene>
<dbReference type="Pfam" id="PF13539">
    <property type="entry name" value="Peptidase_M15_4"/>
    <property type="match status" value="1"/>
</dbReference>
<organism evidence="3 4">
    <name type="scientific">Acinetobacter lwoffii NIPH 478</name>
    <dbReference type="NCBI Taxonomy" id="1217668"/>
    <lineage>
        <taxon>Bacteria</taxon>
        <taxon>Pseudomonadati</taxon>
        <taxon>Pseudomonadota</taxon>
        <taxon>Gammaproteobacteria</taxon>
        <taxon>Moraxellales</taxon>
        <taxon>Moraxellaceae</taxon>
        <taxon>Acinetobacter</taxon>
    </lineage>
</organism>
<dbReference type="HOGENOM" id="CLU_084402_0_0_6"/>
<evidence type="ECO:0000313" key="4">
    <source>
        <dbReference type="Proteomes" id="UP000018416"/>
    </source>
</evidence>
<feature type="domain" description="Peptidase M15C" evidence="2">
    <location>
        <begin position="219"/>
        <end position="285"/>
    </location>
</feature>
<dbReference type="RefSeq" id="WP_005107024.1">
    <property type="nucleotide sequence ID" value="NZ_KB849836.1"/>
</dbReference>
<dbReference type="AlphaFoldDB" id="N9G6L6"/>
<sequence>MILIILSSFILLSLAMLALLSYEFRLRIQDFFLDLISQSKQQFSQAKQFVQKFHQAASPEHLQSEWYLQQWWILISGFSLFASILMFAFTQPLTASRFEAEYLRKVDPQIYALLDGQILTAPTEVDEQLIIEALQEESLANHSVISAQSLNLNIEDIHINPNISTADRKWHKMNPRFKQRLLMVFKIMREQHGYELVLLEGYRSPERQNSLATNSNITKAKGFQSYHQFGLAADIAFKRNGKVVISERDPWAMRGYELFGQIAESVGLTWGGRWKSIKDFGHTEYRMPGLKKTAEMAHQLIHEGQLQTQTFQP</sequence>
<evidence type="ECO:0000313" key="3">
    <source>
        <dbReference type="EMBL" id="ENW30598.1"/>
    </source>
</evidence>
<name>N9G6L6_ACILW</name>
<dbReference type="Proteomes" id="UP000018416">
    <property type="component" value="Unassembled WGS sequence"/>
</dbReference>
<keyword evidence="1" id="KW-1133">Transmembrane helix</keyword>
<comment type="caution">
    <text evidence="3">The sequence shown here is derived from an EMBL/GenBank/DDBJ whole genome shotgun (WGS) entry which is preliminary data.</text>
</comment>
<proteinExistence type="predicted"/>
<keyword evidence="1" id="KW-0472">Membrane</keyword>
<feature type="transmembrane region" description="Helical" evidence="1">
    <location>
        <begin position="71"/>
        <end position="89"/>
    </location>
</feature>
<protein>
    <recommendedName>
        <fullName evidence="2">Peptidase M15C domain-containing protein</fullName>
    </recommendedName>
</protein>